<proteinExistence type="predicted"/>
<gene>
    <name evidence="3" type="primary">LOC115215870</name>
</gene>
<organism evidence="2 3">
    <name type="scientific">Octopus sinensis</name>
    <name type="common">East Asian common octopus</name>
    <dbReference type="NCBI Taxonomy" id="2607531"/>
    <lineage>
        <taxon>Eukaryota</taxon>
        <taxon>Metazoa</taxon>
        <taxon>Spiralia</taxon>
        <taxon>Lophotrochozoa</taxon>
        <taxon>Mollusca</taxon>
        <taxon>Cephalopoda</taxon>
        <taxon>Coleoidea</taxon>
        <taxon>Octopodiformes</taxon>
        <taxon>Octopoda</taxon>
        <taxon>Incirrata</taxon>
        <taxon>Octopodidae</taxon>
        <taxon>Octopus</taxon>
    </lineage>
</organism>
<protein>
    <submittedName>
        <fullName evidence="3">Uncharacterized protein LOC115215870</fullName>
    </submittedName>
</protein>
<keyword evidence="1" id="KW-0812">Transmembrane</keyword>
<dbReference type="AlphaFoldDB" id="A0A6P7SS14"/>
<feature type="transmembrane region" description="Helical" evidence="1">
    <location>
        <begin position="61"/>
        <end position="83"/>
    </location>
</feature>
<evidence type="ECO:0000313" key="2">
    <source>
        <dbReference type="Proteomes" id="UP000515154"/>
    </source>
</evidence>
<name>A0A6P7SS14_9MOLL</name>
<evidence type="ECO:0000313" key="3">
    <source>
        <dbReference type="RefSeq" id="XP_029641077.1"/>
    </source>
</evidence>
<feature type="transmembrane region" description="Helical" evidence="1">
    <location>
        <begin position="20"/>
        <end position="41"/>
    </location>
</feature>
<dbReference type="RefSeq" id="XP_029641077.1">
    <property type="nucleotide sequence ID" value="XM_029785217.2"/>
</dbReference>
<dbReference type="Proteomes" id="UP000515154">
    <property type="component" value="Linkage group LG1"/>
</dbReference>
<feature type="transmembrane region" description="Helical" evidence="1">
    <location>
        <begin position="130"/>
        <end position="147"/>
    </location>
</feature>
<accession>A0A6P7SS14</accession>
<feature type="transmembrane region" description="Helical" evidence="1">
    <location>
        <begin position="194"/>
        <end position="217"/>
    </location>
</feature>
<keyword evidence="1" id="KW-1133">Transmembrane helix</keyword>
<dbReference type="KEGG" id="osn:115215870"/>
<feature type="transmembrane region" description="Helical" evidence="1">
    <location>
        <begin position="103"/>
        <end position="123"/>
    </location>
</feature>
<keyword evidence="2" id="KW-1185">Reference proteome</keyword>
<sequence length="370" mass="42599">MDTFMSLFQVKFQTNDVLVVSATINLCAVLLFFLLKCLTLCRNTNEETCDNETPTVRMLQLAILITEQILIWVGVILAIWCLIETDVLRYPLFFPEGAHISKVLKMTYNFSIGKYFYLCFVRIFSMKDRYPAVLIHHFVALSTYIVINGFEQNMFAGLLGPFMETTSSPVILLKIANKLKRSETKPKSSFKLHFIELVAMIFLRGVCPIVSFIYIYNKQHIFAMESIPLAFFFLSIVFFGIINTWLIFRLAFNLRFVWQLNKSQSRPPVLPNDKHSFYLNILSYLHVKCDKNKHAKCMKSPNPKSILKNNSASAVPKVSGEKSNKAIQFHHNDFSTFTDTNKVANTGISENKELCHLNAYKTEQFNKETV</sequence>
<feature type="transmembrane region" description="Helical" evidence="1">
    <location>
        <begin position="229"/>
        <end position="252"/>
    </location>
</feature>
<evidence type="ECO:0000256" key="1">
    <source>
        <dbReference type="SAM" id="Phobius"/>
    </source>
</evidence>
<reference evidence="3" key="1">
    <citation type="submission" date="2025-08" db="UniProtKB">
        <authorList>
            <consortium name="RefSeq"/>
        </authorList>
    </citation>
    <scope>IDENTIFICATION</scope>
</reference>
<keyword evidence="1" id="KW-0472">Membrane</keyword>